<dbReference type="Proteomes" id="UP000470302">
    <property type="component" value="Unassembled WGS sequence"/>
</dbReference>
<feature type="chain" id="PRO_5044663671" description="Lipoprotein" evidence="1">
    <location>
        <begin position="23"/>
        <end position="104"/>
    </location>
</feature>
<evidence type="ECO:0000313" key="4">
    <source>
        <dbReference type="Proteomes" id="UP000470302"/>
    </source>
</evidence>
<evidence type="ECO:0000313" key="5">
    <source>
        <dbReference type="Proteomes" id="UP000484875"/>
    </source>
</evidence>
<reference evidence="3 5" key="1">
    <citation type="submission" date="2019-12" db="EMBL/GenBank/DDBJ databases">
        <title>Novel species isolated from a subtropical stream in China.</title>
        <authorList>
            <person name="Lu H."/>
        </authorList>
    </citation>
    <scope>NUCLEOTIDE SEQUENCE [LARGE SCALE GENOMIC DNA]</scope>
    <source>
        <strain evidence="3 5">FT107W</strain>
        <strain evidence="2 4">FT82W</strain>
    </source>
</reference>
<keyword evidence="1" id="KW-0732">Signal</keyword>
<dbReference type="AlphaFoldDB" id="A0A845HIM8"/>
<dbReference type="EMBL" id="WWCW01000005">
    <property type="protein sequence ID" value="MYM86160.1"/>
    <property type="molecule type" value="Genomic_DNA"/>
</dbReference>
<evidence type="ECO:0000256" key="1">
    <source>
        <dbReference type="SAM" id="SignalP"/>
    </source>
</evidence>
<dbReference type="Proteomes" id="UP000484875">
    <property type="component" value="Unassembled WGS sequence"/>
</dbReference>
<sequence length="104" mass="11413">MRKLWMLALALPLAGCYTVNQAGLGNFITQTVQPGMPLEQALVRMRAEGFYCNTSTAGTVTICTRNQERLLRGSCVERVDLVRSATSTQTLGTIDVMETRCAKL</sequence>
<proteinExistence type="predicted"/>
<gene>
    <name evidence="3" type="ORF">GTP81_11685</name>
    <name evidence="2" type="ORF">GTP91_03085</name>
</gene>
<protein>
    <recommendedName>
        <fullName evidence="6">Lipoprotein</fullName>
    </recommendedName>
</protein>
<evidence type="ECO:0000313" key="2">
    <source>
        <dbReference type="EMBL" id="MYM86160.1"/>
    </source>
</evidence>
<comment type="caution">
    <text evidence="3">The sequence shown here is derived from an EMBL/GenBank/DDBJ whole genome shotgun (WGS) entry which is preliminary data.</text>
</comment>
<evidence type="ECO:0008006" key="6">
    <source>
        <dbReference type="Google" id="ProtNLM"/>
    </source>
</evidence>
<accession>A0A845FY48</accession>
<dbReference type="RefSeq" id="WP_161090038.1">
    <property type="nucleotide sequence ID" value="NZ_WWCV01000017.1"/>
</dbReference>
<keyword evidence="5" id="KW-1185">Reference proteome</keyword>
<dbReference type="EMBL" id="WWCV01000017">
    <property type="protein sequence ID" value="MYN17415.1"/>
    <property type="molecule type" value="Genomic_DNA"/>
</dbReference>
<organism evidence="3 5">
    <name type="scientific">Duganella vulcania</name>
    <dbReference type="NCBI Taxonomy" id="2692166"/>
    <lineage>
        <taxon>Bacteria</taxon>
        <taxon>Pseudomonadati</taxon>
        <taxon>Pseudomonadota</taxon>
        <taxon>Betaproteobacteria</taxon>
        <taxon>Burkholderiales</taxon>
        <taxon>Oxalobacteraceae</taxon>
        <taxon>Telluria group</taxon>
        <taxon>Duganella</taxon>
    </lineage>
</organism>
<accession>A0A845HIM8</accession>
<name>A0A845HIM8_9BURK</name>
<evidence type="ECO:0000313" key="3">
    <source>
        <dbReference type="EMBL" id="MYN17415.1"/>
    </source>
</evidence>
<feature type="signal peptide" evidence="1">
    <location>
        <begin position="1"/>
        <end position="22"/>
    </location>
</feature>